<dbReference type="Pfam" id="PF07635">
    <property type="entry name" value="PSCyt1"/>
    <property type="match status" value="1"/>
</dbReference>
<dbReference type="SUPFAM" id="SSF49899">
    <property type="entry name" value="Concanavalin A-like lectins/glucanases"/>
    <property type="match status" value="1"/>
</dbReference>
<dbReference type="InterPro" id="IPR013320">
    <property type="entry name" value="ConA-like_dom_sf"/>
</dbReference>
<feature type="non-terminal residue" evidence="3">
    <location>
        <position position="641"/>
    </location>
</feature>
<evidence type="ECO:0000256" key="1">
    <source>
        <dbReference type="SAM" id="MobiDB-lite"/>
    </source>
</evidence>
<reference evidence="3" key="1">
    <citation type="submission" date="2018-05" db="EMBL/GenBank/DDBJ databases">
        <authorList>
            <person name="Lanie J.A."/>
            <person name="Ng W.-L."/>
            <person name="Kazmierczak K.M."/>
            <person name="Andrzejewski T.M."/>
            <person name="Davidsen T.M."/>
            <person name="Wayne K.J."/>
            <person name="Tettelin H."/>
            <person name="Glass J.I."/>
            <person name="Rusch D."/>
            <person name="Podicherti R."/>
            <person name="Tsui H.-C.T."/>
            <person name="Winkler M.E."/>
        </authorList>
    </citation>
    <scope>NUCLEOTIDE SEQUENCE</scope>
</reference>
<protein>
    <recommendedName>
        <fullName evidence="2">Cytochrome C Planctomycete-type domain-containing protein</fullName>
    </recommendedName>
</protein>
<feature type="domain" description="Cytochrome C Planctomycete-type" evidence="2">
    <location>
        <begin position="575"/>
        <end position="633"/>
    </location>
</feature>
<dbReference type="Gene3D" id="2.60.120.200">
    <property type="match status" value="1"/>
</dbReference>
<dbReference type="Pfam" id="PF13385">
    <property type="entry name" value="Laminin_G_3"/>
    <property type="match status" value="1"/>
</dbReference>
<proteinExistence type="predicted"/>
<dbReference type="PANTHER" id="PTHR35889:SF3">
    <property type="entry name" value="F-BOX DOMAIN-CONTAINING PROTEIN"/>
    <property type="match status" value="1"/>
</dbReference>
<evidence type="ECO:0000313" key="3">
    <source>
        <dbReference type="EMBL" id="SVB06170.1"/>
    </source>
</evidence>
<feature type="region of interest" description="Disordered" evidence="1">
    <location>
        <begin position="622"/>
        <end position="641"/>
    </location>
</feature>
<name>A0A382AX91_9ZZZZ</name>
<organism evidence="3">
    <name type="scientific">marine metagenome</name>
    <dbReference type="NCBI Taxonomy" id="408172"/>
    <lineage>
        <taxon>unclassified sequences</taxon>
        <taxon>metagenomes</taxon>
        <taxon>ecological metagenomes</taxon>
    </lineage>
</organism>
<dbReference type="AlphaFoldDB" id="A0A382AX91"/>
<evidence type="ECO:0000259" key="2">
    <source>
        <dbReference type="Pfam" id="PF07635"/>
    </source>
</evidence>
<feature type="non-terminal residue" evidence="3">
    <location>
        <position position="1"/>
    </location>
</feature>
<dbReference type="PANTHER" id="PTHR35889">
    <property type="entry name" value="CYCLOINULO-OLIGOSACCHARIDE FRUCTANOTRANSFERASE-RELATED"/>
    <property type="match status" value="1"/>
</dbReference>
<gene>
    <name evidence="3" type="ORF">METZ01_LOCUS159024</name>
</gene>
<accession>A0A382AX91</accession>
<sequence>VNFGIHFFLTAALCLLSSPAAVGADKKAKPTAPSSAYHQQVKQLLPVAWWSFENRRADLGEIEGTVDFGQKGPSSKQFKSFNEDNLAARFGDGSKEATGVIRMEDIGPGSQFDFDNGDPITIEAWVNPDKDLKAGATAYILGKGRTNNRGQQPHNQNYGLRIFRSGNSVYLSFLFRSRTVGAHKSAWHRWDSSEGFSLGSGWHHVAVTYLFGKPESIRGYIDGERVKGAWNPAYAGATTQPPIVDDDDLWVGSSMGRITAVGFRGQMDEVALYRRILTEEQLTQRYPIEPYIPKFVVGSLRPGRVRVEIVENLSKRSSWPRRFGKPATSYDEDVFGFFQVPEKYTGSGVRDAWSNPFLLRAAAKIALPKGEHEWLLRVRGKGRLWLDGKVIAEINYGKFGGGAHNNVQEVALAEGKNLRYLGPGDREKLLKVTSEGREHLIVLEMIAGNGSQRATLGETSLSVKNKEGGFTLMSPRKRTVQLTDQGWTSYRRERMSYYQSLNQIRRLTLRKSEADYWQQRHATAREAITKKKPLGHKSIDAFLEASWAKANTAAAKTAGEIDFTQTIRPILSERCFRCHDNKSKGGLRLSLRAGAIAGGDSEMAAINPGKPEESLLLKRIHPAAGDDIMPPKGKPLSQSER</sequence>
<dbReference type="InterPro" id="IPR011429">
    <property type="entry name" value="Cyt_c_Planctomycete-type"/>
</dbReference>
<dbReference type="EMBL" id="UINC01027247">
    <property type="protein sequence ID" value="SVB06170.1"/>
    <property type="molecule type" value="Genomic_DNA"/>
</dbReference>